<reference evidence="2" key="1">
    <citation type="journal article" date="2019" name="Int. J. Syst. Evol. Microbiol.">
        <title>The Global Catalogue of Microorganisms (GCM) 10K type strain sequencing project: providing services to taxonomists for standard genome sequencing and annotation.</title>
        <authorList>
            <consortium name="The Broad Institute Genomics Platform"/>
            <consortium name="The Broad Institute Genome Sequencing Center for Infectious Disease"/>
            <person name="Wu L."/>
            <person name="Ma J."/>
        </authorList>
    </citation>
    <scope>NUCLEOTIDE SEQUENCE [LARGE SCALE GENOMIC DNA]</scope>
    <source>
        <strain evidence="2">JCM 17591</strain>
    </source>
</reference>
<dbReference type="EMBL" id="BAABBW010000001">
    <property type="protein sequence ID" value="GAA4170764.1"/>
    <property type="molecule type" value="Genomic_DNA"/>
</dbReference>
<organism evidence="1 2">
    <name type="scientific">Gryllotalpicola koreensis</name>
    <dbReference type="NCBI Taxonomy" id="993086"/>
    <lineage>
        <taxon>Bacteria</taxon>
        <taxon>Bacillati</taxon>
        <taxon>Actinomycetota</taxon>
        <taxon>Actinomycetes</taxon>
        <taxon>Micrococcales</taxon>
        <taxon>Microbacteriaceae</taxon>
        <taxon>Gryllotalpicola</taxon>
    </lineage>
</organism>
<protein>
    <submittedName>
        <fullName evidence="1">Uncharacterized protein</fullName>
    </submittedName>
</protein>
<evidence type="ECO:0000313" key="1">
    <source>
        <dbReference type="EMBL" id="GAA4170764.1"/>
    </source>
</evidence>
<proteinExistence type="predicted"/>
<gene>
    <name evidence="1" type="ORF">GCM10022287_09170</name>
</gene>
<keyword evidence="2" id="KW-1185">Reference proteome</keyword>
<comment type="caution">
    <text evidence="1">The sequence shown here is derived from an EMBL/GenBank/DDBJ whole genome shotgun (WGS) entry which is preliminary data.</text>
</comment>
<sequence length="90" mass="10440">MFAAAVQRWKQLRMQFEDLRIAAYVRALEECNGKLLNARGVKAGVDAFDLFIGNDARAYAYASPELINHWLVYPRPKFSEFEKQMLEVIE</sequence>
<evidence type="ECO:0000313" key="2">
    <source>
        <dbReference type="Proteomes" id="UP001501079"/>
    </source>
</evidence>
<dbReference type="Proteomes" id="UP001501079">
    <property type="component" value="Unassembled WGS sequence"/>
</dbReference>
<name>A0ABP7ZUU5_9MICO</name>
<accession>A0ABP7ZUU5</accession>